<reference evidence="5" key="1">
    <citation type="submission" date="2020-10" db="EMBL/GenBank/DDBJ databases">
        <title>Taxonomic study of unclassified bacteria belonging to the class Ktedonobacteria.</title>
        <authorList>
            <person name="Yabe S."/>
            <person name="Wang C.M."/>
            <person name="Zheng Y."/>
            <person name="Sakai Y."/>
            <person name="Cavaletti L."/>
            <person name="Monciardini P."/>
            <person name="Donadio S."/>
        </authorList>
    </citation>
    <scope>NUCLEOTIDE SEQUENCE</scope>
    <source>
        <strain evidence="5">SOSP1-1</strain>
    </source>
</reference>
<proteinExistence type="predicted"/>
<dbReference type="PANTHER" id="PTHR43479">
    <property type="entry name" value="ACREF/ENVCD OPERON REPRESSOR-RELATED"/>
    <property type="match status" value="1"/>
</dbReference>
<evidence type="ECO:0000313" key="6">
    <source>
        <dbReference type="Proteomes" id="UP000612362"/>
    </source>
</evidence>
<feature type="compositionally biased region" description="Polar residues" evidence="3">
    <location>
        <begin position="76"/>
        <end position="95"/>
    </location>
</feature>
<dbReference type="EMBL" id="BNJF01000010">
    <property type="protein sequence ID" value="GHO51035.1"/>
    <property type="molecule type" value="Genomic_DNA"/>
</dbReference>
<feature type="region of interest" description="Disordered" evidence="3">
    <location>
        <begin position="75"/>
        <end position="95"/>
    </location>
</feature>
<dbReference type="InterPro" id="IPR009057">
    <property type="entry name" value="Homeodomain-like_sf"/>
</dbReference>
<evidence type="ECO:0000259" key="4">
    <source>
        <dbReference type="PROSITE" id="PS50977"/>
    </source>
</evidence>
<dbReference type="InterPro" id="IPR039532">
    <property type="entry name" value="TetR_C_Firmicutes"/>
</dbReference>
<dbReference type="AlphaFoldDB" id="A0A8J3MZQ8"/>
<name>A0A8J3MZQ8_9CHLR</name>
<dbReference type="Gene3D" id="1.10.357.10">
    <property type="entry name" value="Tetracycline Repressor, domain 2"/>
    <property type="match status" value="1"/>
</dbReference>
<evidence type="ECO:0000256" key="1">
    <source>
        <dbReference type="ARBA" id="ARBA00023125"/>
    </source>
</evidence>
<dbReference type="RefSeq" id="WP_220199983.1">
    <property type="nucleotide sequence ID" value="NZ_BNJF01000010.1"/>
</dbReference>
<feature type="DNA-binding region" description="H-T-H motif" evidence="2">
    <location>
        <begin position="37"/>
        <end position="56"/>
    </location>
</feature>
<dbReference type="InterPro" id="IPR001647">
    <property type="entry name" value="HTH_TetR"/>
</dbReference>
<dbReference type="SUPFAM" id="SSF46689">
    <property type="entry name" value="Homeodomain-like"/>
    <property type="match status" value="1"/>
</dbReference>
<keyword evidence="6" id="KW-1185">Reference proteome</keyword>
<gene>
    <name evidence="5" type="ORF">KSX_91980</name>
</gene>
<dbReference type="GO" id="GO:0003677">
    <property type="term" value="F:DNA binding"/>
    <property type="evidence" value="ECO:0007669"/>
    <property type="project" value="UniProtKB-UniRule"/>
</dbReference>
<protein>
    <submittedName>
        <fullName evidence="5">TetR family transcriptional regulator</fullName>
    </submittedName>
</protein>
<evidence type="ECO:0000256" key="2">
    <source>
        <dbReference type="PROSITE-ProRule" id="PRU00335"/>
    </source>
</evidence>
<dbReference type="Proteomes" id="UP000612362">
    <property type="component" value="Unassembled WGS sequence"/>
</dbReference>
<dbReference type="PANTHER" id="PTHR43479:SF7">
    <property type="entry name" value="TETR-FAMILY TRANSCRIPTIONAL REGULATOR"/>
    <property type="match status" value="1"/>
</dbReference>
<accession>A0A8J3MZQ8</accession>
<dbReference type="PROSITE" id="PS50977">
    <property type="entry name" value="HTH_TETR_2"/>
    <property type="match status" value="1"/>
</dbReference>
<dbReference type="Pfam" id="PF00440">
    <property type="entry name" value="TetR_N"/>
    <property type="match status" value="1"/>
</dbReference>
<evidence type="ECO:0000256" key="3">
    <source>
        <dbReference type="SAM" id="MobiDB-lite"/>
    </source>
</evidence>
<evidence type="ECO:0000313" key="5">
    <source>
        <dbReference type="EMBL" id="GHO51035.1"/>
    </source>
</evidence>
<keyword evidence="1 2" id="KW-0238">DNA-binding</keyword>
<comment type="caution">
    <text evidence="5">The sequence shown here is derived from an EMBL/GenBank/DDBJ whole genome shotgun (WGS) entry which is preliminary data.</text>
</comment>
<organism evidence="5 6">
    <name type="scientific">Ktedonospora formicarum</name>
    <dbReference type="NCBI Taxonomy" id="2778364"/>
    <lineage>
        <taxon>Bacteria</taxon>
        <taxon>Bacillati</taxon>
        <taxon>Chloroflexota</taxon>
        <taxon>Ktedonobacteria</taxon>
        <taxon>Ktedonobacterales</taxon>
        <taxon>Ktedonobacteraceae</taxon>
        <taxon>Ktedonospora</taxon>
    </lineage>
</organism>
<dbReference type="InterPro" id="IPR050624">
    <property type="entry name" value="HTH-type_Tx_Regulator"/>
</dbReference>
<dbReference type="Pfam" id="PF14278">
    <property type="entry name" value="TetR_C_8"/>
    <property type="match status" value="1"/>
</dbReference>
<sequence>MTQKPEEIEDLRVRRTRKLLQQAFIEITVEKGFAALTIRDITERAMVNRSTFYRHYLDKYDLLEQYMNEIYEMTEDQSASAEKQKPDSQGTSSGPLNLLKHIQQNAEFYRVMLGPKGDPYFAQRFRQNTEKRFRSLFATALKELQPDTLPIDLKLSCIAYAGMGATVWWLEQEQPCPPEQLAIWLGQLSSAIAGPSLKPNK</sequence>
<feature type="domain" description="HTH tetR-type" evidence="4">
    <location>
        <begin position="14"/>
        <end position="74"/>
    </location>
</feature>